<sequence>MTVAPSKHGGSEISTEEQETALQNRVHSGVQLEDISEMTTRYYEVLVNTMHIAADLEVVTLPTYSPSIRSAPTLEDKIAIASACQDELGHAQVMYRMLEEFGYDTHHFLFERDPQKWRTNQILEYPHEDYVESVVSMCYGDRAGYITTTDLEQHCSFGPYVRSMRKVNFEEIFHVQHGERWVNFFWNHSDETRRRVQECVDFYFPLGVLWFGVPDHIKSRTDQLVYRIRGASNDQMRQKWLSQVVPFSEKVGIKVPAHFDADSGSYVLDYEPPIYLDPETRKWDYSRTIPWEEQFRLWKQGSRHKVPSISRVQAELYGDELW</sequence>
<gene>
    <name evidence="2" type="ORF">GCM10023350_43170</name>
</gene>
<dbReference type="Proteomes" id="UP001499882">
    <property type="component" value="Unassembled WGS sequence"/>
</dbReference>
<comment type="caution">
    <text evidence="2">The sequence shown here is derived from an EMBL/GenBank/DDBJ whole genome shotgun (WGS) entry which is preliminary data.</text>
</comment>
<dbReference type="InterPro" id="IPR007814">
    <property type="entry name" value="PaaA_PaaC"/>
</dbReference>
<dbReference type="InterPro" id="IPR052703">
    <property type="entry name" value="Aromatic_CoA_ox/epox"/>
</dbReference>
<keyword evidence="3" id="KW-1185">Reference proteome</keyword>
<dbReference type="PANTHER" id="PTHR30458">
    <property type="entry name" value="PHENYLACETIC ACID DEGRADATION PROTEIN PAA"/>
    <property type="match status" value="1"/>
</dbReference>
<name>A0ABP8ZD92_9ACTN</name>
<evidence type="ECO:0008006" key="4">
    <source>
        <dbReference type="Google" id="ProtNLM"/>
    </source>
</evidence>
<evidence type="ECO:0000256" key="1">
    <source>
        <dbReference type="SAM" id="MobiDB-lite"/>
    </source>
</evidence>
<accession>A0ABP8ZD92</accession>
<evidence type="ECO:0000313" key="2">
    <source>
        <dbReference type="EMBL" id="GAA4753271.1"/>
    </source>
</evidence>
<dbReference type="SUPFAM" id="SSF47240">
    <property type="entry name" value="Ferritin-like"/>
    <property type="match status" value="1"/>
</dbReference>
<dbReference type="EMBL" id="BAABKN010000028">
    <property type="protein sequence ID" value="GAA4753271.1"/>
    <property type="molecule type" value="Genomic_DNA"/>
</dbReference>
<reference evidence="3" key="1">
    <citation type="journal article" date="2019" name="Int. J. Syst. Evol. Microbiol.">
        <title>The Global Catalogue of Microorganisms (GCM) 10K type strain sequencing project: providing services to taxonomists for standard genome sequencing and annotation.</title>
        <authorList>
            <consortium name="The Broad Institute Genomics Platform"/>
            <consortium name="The Broad Institute Genome Sequencing Center for Infectious Disease"/>
            <person name="Wu L."/>
            <person name="Ma J."/>
        </authorList>
    </citation>
    <scope>NUCLEOTIDE SEQUENCE [LARGE SCALE GENOMIC DNA]</scope>
    <source>
        <strain evidence="3">JCM 18532</strain>
    </source>
</reference>
<proteinExistence type="predicted"/>
<dbReference type="Pfam" id="PF05138">
    <property type="entry name" value="PaaA_PaaC"/>
    <property type="match status" value="1"/>
</dbReference>
<dbReference type="RefSeq" id="WP_345529116.1">
    <property type="nucleotide sequence ID" value="NZ_BAABKN010000028.1"/>
</dbReference>
<dbReference type="PANTHER" id="PTHR30458:SF0">
    <property type="entry name" value="1,2-PHENYLACETYL-COA EPOXIDASE, SUBUNIT C"/>
    <property type="match status" value="1"/>
</dbReference>
<feature type="region of interest" description="Disordered" evidence="1">
    <location>
        <begin position="1"/>
        <end position="26"/>
    </location>
</feature>
<evidence type="ECO:0000313" key="3">
    <source>
        <dbReference type="Proteomes" id="UP001499882"/>
    </source>
</evidence>
<protein>
    <recommendedName>
        <fullName evidence="4">Phenylacetic acid catabolic family protein</fullName>
    </recommendedName>
</protein>
<dbReference type="Gene3D" id="1.20.1260.10">
    <property type="match status" value="1"/>
</dbReference>
<dbReference type="InterPro" id="IPR009078">
    <property type="entry name" value="Ferritin-like_SF"/>
</dbReference>
<organism evidence="2 3">
    <name type="scientific">Nocardioides endophyticus</name>
    <dbReference type="NCBI Taxonomy" id="1353775"/>
    <lineage>
        <taxon>Bacteria</taxon>
        <taxon>Bacillati</taxon>
        <taxon>Actinomycetota</taxon>
        <taxon>Actinomycetes</taxon>
        <taxon>Propionibacteriales</taxon>
        <taxon>Nocardioidaceae</taxon>
        <taxon>Nocardioides</taxon>
    </lineage>
</organism>
<dbReference type="InterPro" id="IPR012347">
    <property type="entry name" value="Ferritin-like"/>
</dbReference>